<protein>
    <submittedName>
        <fullName evidence="2">Uncharacterized protein LOC109473764</fullName>
    </submittedName>
</protein>
<evidence type="ECO:0000313" key="1">
    <source>
        <dbReference type="Proteomes" id="UP000515135"/>
    </source>
</evidence>
<sequence length="109" mass="12702">MDNVHLMELIYIYQRLKEIEDSLEEAANMIERCLTSASHELDVHLQTVELLLSRKYMEDEAKLTAVLGRMEDLLLIVLDYNSMLTGMLTTAERLLQEERELVAYARDIL</sequence>
<evidence type="ECO:0000313" key="2">
    <source>
        <dbReference type="RefSeq" id="XP_019629353.1"/>
    </source>
</evidence>
<reference evidence="2" key="1">
    <citation type="submission" date="2025-08" db="UniProtKB">
        <authorList>
            <consortium name="RefSeq"/>
        </authorList>
    </citation>
    <scope>IDENTIFICATION</scope>
    <source>
        <tissue evidence="2">Gonad</tissue>
    </source>
</reference>
<dbReference type="KEGG" id="bbel:109473764"/>
<dbReference type="RefSeq" id="XP_019629353.1">
    <property type="nucleotide sequence ID" value="XM_019773794.1"/>
</dbReference>
<dbReference type="AlphaFoldDB" id="A0A6P4YYK5"/>
<accession>A0A6P4YYK5</accession>
<proteinExistence type="predicted"/>
<dbReference type="OrthoDB" id="2020542at2759"/>
<organism evidence="1 2">
    <name type="scientific">Branchiostoma belcheri</name>
    <name type="common">Amphioxus</name>
    <dbReference type="NCBI Taxonomy" id="7741"/>
    <lineage>
        <taxon>Eukaryota</taxon>
        <taxon>Metazoa</taxon>
        <taxon>Chordata</taxon>
        <taxon>Cephalochordata</taxon>
        <taxon>Leptocardii</taxon>
        <taxon>Amphioxiformes</taxon>
        <taxon>Branchiostomatidae</taxon>
        <taxon>Branchiostoma</taxon>
    </lineage>
</organism>
<name>A0A6P4YYK5_BRABE</name>
<dbReference type="Proteomes" id="UP000515135">
    <property type="component" value="Unplaced"/>
</dbReference>
<gene>
    <name evidence="2" type="primary">LOC109473764</name>
</gene>
<keyword evidence="1" id="KW-1185">Reference proteome</keyword>
<dbReference type="GeneID" id="109473764"/>